<dbReference type="GeneID" id="28823532"/>
<dbReference type="OrthoDB" id="5126878at2759"/>
<evidence type="ECO:0000256" key="2">
    <source>
        <dbReference type="SAM" id="MobiDB-lite"/>
    </source>
</evidence>
<dbReference type="CDD" id="cd00067">
    <property type="entry name" value="GAL4"/>
    <property type="match status" value="1"/>
</dbReference>
<evidence type="ECO:0000313" key="4">
    <source>
        <dbReference type="EMBL" id="KUJ23799.1"/>
    </source>
</evidence>
<dbReference type="InterPro" id="IPR001138">
    <property type="entry name" value="Zn2Cys6_DnaBD"/>
</dbReference>
<protein>
    <recommendedName>
        <fullName evidence="3">Zn(2)-C6 fungal-type domain-containing protein</fullName>
    </recommendedName>
</protein>
<dbReference type="RefSeq" id="XP_018078154.1">
    <property type="nucleotide sequence ID" value="XM_018213806.1"/>
</dbReference>
<dbReference type="KEGG" id="psco:LY89DRAFT_679115"/>
<dbReference type="GO" id="GO:0008270">
    <property type="term" value="F:zinc ion binding"/>
    <property type="evidence" value="ECO:0007669"/>
    <property type="project" value="InterPro"/>
</dbReference>
<dbReference type="EMBL" id="KQ947404">
    <property type="protein sequence ID" value="KUJ23799.1"/>
    <property type="molecule type" value="Genomic_DNA"/>
</dbReference>
<dbReference type="Pfam" id="PF00172">
    <property type="entry name" value="Zn_clus"/>
    <property type="match status" value="1"/>
</dbReference>
<dbReference type="SMART" id="SM00066">
    <property type="entry name" value="GAL4"/>
    <property type="match status" value="1"/>
</dbReference>
<dbReference type="Proteomes" id="UP000070700">
    <property type="component" value="Unassembled WGS sequence"/>
</dbReference>
<dbReference type="PROSITE" id="PS50048">
    <property type="entry name" value="ZN2_CY6_FUNGAL_2"/>
    <property type="match status" value="1"/>
</dbReference>
<dbReference type="AlphaFoldDB" id="A0A194XUT5"/>
<name>A0A194XUT5_MOLSC</name>
<dbReference type="SUPFAM" id="SSF57701">
    <property type="entry name" value="Zn2/Cys6 DNA-binding domain"/>
    <property type="match status" value="1"/>
</dbReference>
<organism evidence="4 5">
    <name type="scientific">Mollisia scopiformis</name>
    <name type="common">Conifer needle endophyte fungus</name>
    <name type="synonym">Phialocephala scopiformis</name>
    <dbReference type="NCBI Taxonomy" id="149040"/>
    <lineage>
        <taxon>Eukaryota</taxon>
        <taxon>Fungi</taxon>
        <taxon>Dikarya</taxon>
        <taxon>Ascomycota</taxon>
        <taxon>Pezizomycotina</taxon>
        <taxon>Leotiomycetes</taxon>
        <taxon>Helotiales</taxon>
        <taxon>Mollisiaceae</taxon>
        <taxon>Mollisia</taxon>
    </lineage>
</organism>
<keyword evidence="5" id="KW-1185">Reference proteome</keyword>
<reference evidence="4 5" key="1">
    <citation type="submission" date="2015-10" db="EMBL/GenBank/DDBJ databases">
        <title>Full genome of DAOMC 229536 Phialocephala scopiformis, a fungal endophyte of spruce producing the potent anti-insectan compound rugulosin.</title>
        <authorList>
            <consortium name="DOE Joint Genome Institute"/>
            <person name="Walker A.K."/>
            <person name="Frasz S.L."/>
            <person name="Seifert K.A."/>
            <person name="Miller J.D."/>
            <person name="Mondo S.J."/>
            <person name="Labutti K."/>
            <person name="Lipzen A."/>
            <person name="Dockter R."/>
            <person name="Kennedy M."/>
            <person name="Grigoriev I.V."/>
            <person name="Spatafora J.W."/>
        </authorList>
    </citation>
    <scope>NUCLEOTIDE SEQUENCE [LARGE SCALE GENOMIC DNA]</scope>
    <source>
        <strain evidence="4 5">CBS 120377</strain>
    </source>
</reference>
<sequence>MNDPEENVISTHEMATTTTTPSKPLSWSRNHRTSCDSCKQMKIKCQRTDDGSCSRCIARQLPCTTTPVERKRRRVTKY</sequence>
<feature type="region of interest" description="Disordered" evidence="2">
    <location>
        <begin position="1"/>
        <end position="27"/>
    </location>
</feature>
<proteinExistence type="predicted"/>
<keyword evidence="1" id="KW-0539">Nucleus</keyword>
<feature type="domain" description="Zn(2)-C6 fungal-type" evidence="3">
    <location>
        <begin position="34"/>
        <end position="65"/>
    </location>
</feature>
<accession>A0A194XUT5</accession>
<dbReference type="GO" id="GO:0000981">
    <property type="term" value="F:DNA-binding transcription factor activity, RNA polymerase II-specific"/>
    <property type="evidence" value="ECO:0007669"/>
    <property type="project" value="InterPro"/>
</dbReference>
<evidence type="ECO:0000313" key="5">
    <source>
        <dbReference type="Proteomes" id="UP000070700"/>
    </source>
</evidence>
<dbReference type="PROSITE" id="PS00463">
    <property type="entry name" value="ZN2_CY6_FUNGAL_1"/>
    <property type="match status" value="1"/>
</dbReference>
<dbReference type="InParanoid" id="A0A194XUT5"/>
<feature type="compositionally biased region" description="Polar residues" evidence="2">
    <location>
        <begin position="8"/>
        <end position="27"/>
    </location>
</feature>
<evidence type="ECO:0000256" key="1">
    <source>
        <dbReference type="ARBA" id="ARBA00023242"/>
    </source>
</evidence>
<dbReference type="InterPro" id="IPR036864">
    <property type="entry name" value="Zn2-C6_fun-type_DNA-bd_sf"/>
</dbReference>
<dbReference type="Gene3D" id="4.10.240.10">
    <property type="entry name" value="Zn(2)-C6 fungal-type DNA-binding domain"/>
    <property type="match status" value="1"/>
</dbReference>
<gene>
    <name evidence="4" type="ORF">LY89DRAFT_679115</name>
</gene>
<evidence type="ECO:0000259" key="3">
    <source>
        <dbReference type="PROSITE" id="PS50048"/>
    </source>
</evidence>